<dbReference type="EMBL" id="JAVRJZ010000021">
    <property type="protein sequence ID" value="KAK2704637.1"/>
    <property type="molecule type" value="Genomic_DNA"/>
</dbReference>
<evidence type="ECO:0000256" key="4">
    <source>
        <dbReference type="ARBA" id="ARBA00023175"/>
    </source>
</evidence>
<dbReference type="Gene3D" id="2.60.200.20">
    <property type="match status" value="1"/>
</dbReference>
<dbReference type="SUPFAM" id="SSF52540">
    <property type="entry name" value="P-loop containing nucleoside triphosphate hydrolases"/>
    <property type="match status" value="1"/>
</dbReference>
<keyword evidence="3 6" id="KW-0175">Coiled coil</keyword>
<evidence type="ECO:0000313" key="9">
    <source>
        <dbReference type="Proteomes" id="UP001187531"/>
    </source>
</evidence>
<comment type="caution">
    <text evidence="8">The sequence shown here is derived from an EMBL/GenBank/DDBJ whole genome shotgun (WGS) entry which is preliminary data.</text>
</comment>
<dbReference type="InterPro" id="IPR008984">
    <property type="entry name" value="SMAD_FHA_dom_sf"/>
</dbReference>
<protein>
    <recommendedName>
        <fullName evidence="7">Kinesin motor domain-containing protein</fullName>
    </recommendedName>
</protein>
<comment type="similarity">
    <text evidence="5">Belongs to the TRAFAC class myosin-kinesin ATPase superfamily. Kinesin family.</text>
</comment>
<feature type="non-terminal residue" evidence="8">
    <location>
        <position position="1"/>
    </location>
</feature>
<dbReference type="Proteomes" id="UP001187531">
    <property type="component" value="Unassembled WGS sequence"/>
</dbReference>
<keyword evidence="4 5" id="KW-0505">Motor protein</keyword>
<proteinExistence type="inferred from homology"/>
<dbReference type="InterPro" id="IPR027417">
    <property type="entry name" value="P-loop_NTPase"/>
</dbReference>
<dbReference type="SMART" id="SM00129">
    <property type="entry name" value="KISc"/>
    <property type="match status" value="1"/>
</dbReference>
<evidence type="ECO:0000256" key="3">
    <source>
        <dbReference type="ARBA" id="ARBA00023054"/>
    </source>
</evidence>
<keyword evidence="9" id="KW-1185">Reference proteome</keyword>
<dbReference type="InterPro" id="IPR000253">
    <property type="entry name" value="FHA_dom"/>
</dbReference>
<name>A0AA88KV94_ARTSF</name>
<organism evidence="8 9">
    <name type="scientific">Artemia franciscana</name>
    <name type="common">Brine shrimp</name>
    <name type="synonym">Artemia sanfranciscana</name>
    <dbReference type="NCBI Taxonomy" id="6661"/>
    <lineage>
        <taxon>Eukaryota</taxon>
        <taxon>Metazoa</taxon>
        <taxon>Ecdysozoa</taxon>
        <taxon>Arthropoda</taxon>
        <taxon>Crustacea</taxon>
        <taxon>Branchiopoda</taxon>
        <taxon>Anostraca</taxon>
        <taxon>Artemiidae</taxon>
        <taxon>Artemia</taxon>
    </lineage>
</organism>
<dbReference type="AlphaFoldDB" id="A0AA88KV94"/>
<dbReference type="FunFam" id="2.60.200.20:FF:000034">
    <property type="entry name" value="kinesin-like protein KIF28P"/>
    <property type="match status" value="1"/>
</dbReference>
<feature type="binding site" evidence="5">
    <location>
        <begin position="94"/>
        <end position="101"/>
    </location>
    <ligand>
        <name>ATP</name>
        <dbReference type="ChEBI" id="CHEBI:30616"/>
    </ligand>
</feature>
<dbReference type="PANTHER" id="PTHR47117">
    <property type="entry name" value="STAR-RELATED LIPID TRANSFER PROTEIN 9"/>
    <property type="match status" value="1"/>
</dbReference>
<dbReference type="InterPro" id="IPR001752">
    <property type="entry name" value="Kinesin_motor_dom"/>
</dbReference>
<feature type="non-terminal residue" evidence="8">
    <location>
        <position position="584"/>
    </location>
</feature>
<dbReference type="PRINTS" id="PR00380">
    <property type="entry name" value="KINESINHEAVY"/>
</dbReference>
<dbReference type="InterPro" id="IPR036961">
    <property type="entry name" value="Kinesin_motor_dom_sf"/>
</dbReference>
<evidence type="ECO:0000313" key="8">
    <source>
        <dbReference type="EMBL" id="KAK2704637.1"/>
    </source>
</evidence>
<feature type="coiled-coil region" evidence="6">
    <location>
        <begin position="402"/>
        <end position="442"/>
    </location>
</feature>
<dbReference type="Pfam" id="PF00225">
    <property type="entry name" value="Kinesin"/>
    <property type="match status" value="1"/>
</dbReference>
<gene>
    <name evidence="8" type="ORF">QYM36_016878</name>
</gene>
<evidence type="ECO:0000256" key="6">
    <source>
        <dbReference type="SAM" id="Coils"/>
    </source>
</evidence>
<evidence type="ECO:0000256" key="1">
    <source>
        <dbReference type="ARBA" id="ARBA00022741"/>
    </source>
</evidence>
<evidence type="ECO:0000256" key="5">
    <source>
        <dbReference type="PROSITE-ProRule" id="PRU00283"/>
    </source>
</evidence>
<dbReference type="Gene3D" id="3.40.850.10">
    <property type="entry name" value="Kinesin motor domain"/>
    <property type="match status" value="1"/>
</dbReference>
<dbReference type="Pfam" id="PF00498">
    <property type="entry name" value="FHA"/>
    <property type="match status" value="1"/>
</dbReference>
<keyword evidence="2 5" id="KW-0067">ATP-binding</keyword>
<reference evidence="8" key="1">
    <citation type="submission" date="2023-07" db="EMBL/GenBank/DDBJ databases">
        <title>Chromosome-level genome assembly of Artemia franciscana.</title>
        <authorList>
            <person name="Jo E."/>
        </authorList>
    </citation>
    <scope>NUCLEOTIDE SEQUENCE</scope>
    <source>
        <tissue evidence="8">Whole body</tissue>
    </source>
</reference>
<dbReference type="GO" id="GO:0005524">
    <property type="term" value="F:ATP binding"/>
    <property type="evidence" value="ECO:0007669"/>
    <property type="project" value="UniProtKB-UniRule"/>
</dbReference>
<evidence type="ECO:0000259" key="7">
    <source>
        <dbReference type="PROSITE" id="PS50067"/>
    </source>
</evidence>
<dbReference type="GO" id="GO:0008017">
    <property type="term" value="F:microtubule binding"/>
    <property type="evidence" value="ECO:0007669"/>
    <property type="project" value="InterPro"/>
</dbReference>
<sequence>KESSQKTKNIVSIDGNVVSVTNPSDDSDVKRYTFDFAYWSCDGFQPSQNGVFIADEKHPNSRNFVGQLQIFNDLGTGLVKNALDGYNSTLFAYGQTGSGKSYTVMGYGPNKGIVPLFCESLFSALEESGNTFEVSVSMMEIYNERVRDLFDIKSKKGLRIREHPKKGFYAEGLKSRFGTSSSDLLTHIERGATNRTVAATNLNEVSSRAHTIVGVNVIQKKVNDKGEEMVKMAVVNLVDLAGSERVGSAGSSAERLKEGANINQSLACLGKCIHALAESAQGKQVKVPFRESSLTKLLMNALGGNSRTVMIATISPSDFNYEETLSTLRYADRAKKIKTKAVINEDPTAKLIRDLKTENEQLKKQFLKGPVDDSHVAKGKPLNDQEMLNLRKQWEADMKAQLKENELEAEKWKKSLEEKLKQANEEKEKVFAEQRKLEQEKKSRPHLLNLNADPQLTARIVYPLNREEMLIGNGKEKEPDILLVGPGINEKHAFLNCKDGGHLVILRPVNAACRVLINGSPVYKETKLHHNDRVLFGGTQLWVFKNPLEGETVRPSTVDVTFEYAQQEIAEKAGLKVSTTPANT</sequence>
<dbReference type="PROSITE" id="PS50067">
    <property type="entry name" value="KINESIN_MOTOR_2"/>
    <property type="match status" value="1"/>
</dbReference>
<keyword evidence="1 5" id="KW-0547">Nucleotide-binding</keyword>
<evidence type="ECO:0000256" key="2">
    <source>
        <dbReference type="ARBA" id="ARBA00022840"/>
    </source>
</evidence>
<dbReference type="SUPFAM" id="SSF49879">
    <property type="entry name" value="SMAD/FHA domain"/>
    <property type="match status" value="1"/>
</dbReference>
<dbReference type="GO" id="GO:0007018">
    <property type="term" value="P:microtubule-based movement"/>
    <property type="evidence" value="ECO:0007669"/>
    <property type="project" value="InterPro"/>
</dbReference>
<dbReference type="GO" id="GO:0003777">
    <property type="term" value="F:microtubule motor activity"/>
    <property type="evidence" value="ECO:0007669"/>
    <property type="project" value="InterPro"/>
</dbReference>
<feature type="domain" description="Kinesin motor" evidence="7">
    <location>
        <begin position="1"/>
        <end position="337"/>
    </location>
</feature>
<accession>A0AA88KV94</accession>